<feature type="compositionally biased region" description="Basic residues" evidence="1">
    <location>
        <begin position="15"/>
        <end position="27"/>
    </location>
</feature>
<evidence type="ECO:0000256" key="1">
    <source>
        <dbReference type="SAM" id="MobiDB-lite"/>
    </source>
</evidence>
<dbReference type="OrthoDB" id="8049355at2759"/>
<dbReference type="Proteomes" id="UP000183832">
    <property type="component" value="Unassembled WGS sequence"/>
</dbReference>
<reference evidence="2 3" key="1">
    <citation type="submission" date="2015-04" db="EMBL/GenBank/DDBJ databases">
        <authorList>
            <person name="Syromyatnikov M.Y."/>
            <person name="Popov V.N."/>
        </authorList>
    </citation>
    <scope>NUCLEOTIDE SEQUENCE [LARGE SCALE GENOMIC DNA]</scope>
</reference>
<protein>
    <submittedName>
        <fullName evidence="2">CLUMA_CG010409, isoform A</fullName>
    </submittedName>
</protein>
<name>A0A1J1IB80_9DIPT</name>
<proteinExistence type="predicted"/>
<keyword evidence="3" id="KW-1185">Reference proteome</keyword>
<feature type="region of interest" description="Disordered" evidence="1">
    <location>
        <begin position="1"/>
        <end position="29"/>
    </location>
</feature>
<gene>
    <name evidence="2" type="ORF">CLUMA_CG010409</name>
</gene>
<dbReference type="AlphaFoldDB" id="A0A1J1IB80"/>
<dbReference type="EMBL" id="CVRI01000045">
    <property type="protein sequence ID" value="CRK96986.1"/>
    <property type="molecule type" value="Genomic_DNA"/>
</dbReference>
<accession>A0A1J1IB80</accession>
<sequence length="81" mass="9091">MRIKLSGQRHLQFVGKKKKRNDSRKRSSLTPKFPFGALDLGNLLLKSMIKHSRMNGIEGMDALSCRIKGATLSMSLLRAYG</sequence>
<evidence type="ECO:0000313" key="3">
    <source>
        <dbReference type="Proteomes" id="UP000183832"/>
    </source>
</evidence>
<organism evidence="2 3">
    <name type="scientific">Clunio marinus</name>
    <dbReference type="NCBI Taxonomy" id="568069"/>
    <lineage>
        <taxon>Eukaryota</taxon>
        <taxon>Metazoa</taxon>
        <taxon>Ecdysozoa</taxon>
        <taxon>Arthropoda</taxon>
        <taxon>Hexapoda</taxon>
        <taxon>Insecta</taxon>
        <taxon>Pterygota</taxon>
        <taxon>Neoptera</taxon>
        <taxon>Endopterygota</taxon>
        <taxon>Diptera</taxon>
        <taxon>Nematocera</taxon>
        <taxon>Chironomoidea</taxon>
        <taxon>Chironomidae</taxon>
        <taxon>Clunio</taxon>
    </lineage>
</organism>
<evidence type="ECO:0000313" key="2">
    <source>
        <dbReference type="EMBL" id="CRK96986.1"/>
    </source>
</evidence>